<dbReference type="Gene3D" id="3.40.630.40">
    <property type="entry name" value="Zn-dependent exopeptidases"/>
    <property type="match status" value="1"/>
</dbReference>
<comment type="catalytic activity">
    <reaction evidence="1">
        <text>Hydrolyzes the link between N-acetylmuramoyl residues and L-amino acid residues in certain cell-wall glycopeptides.</text>
        <dbReference type="EC" id="3.5.1.28"/>
    </reaction>
</comment>
<protein>
    <recommendedName>
        <fullName evidence="2">N-acetylmuramoyl-L-alanine amidase</fullName>
        <ecNumber evidence="2">3.5.1.28</ecNumber>
    </recommendedName>
</protein>
<dbReference type="Pfam" id="PF01520">
    <property type="entry name" value="Amidase_3"/>
    <property type="match status" value="1"/>
</dbReference>
<evidence type="ECO:0000313" key="5">
    <source>
        <dbReference type="EMBL" id="RKF19867.1"/>
    </source>
</evidence>
<dbReference type="SUPFAM" id="SSF53187">
    <property type="entry name" value="Zn-dependent exopeptidases"/>
    <property type="match status" value="1"/>
</dbReference>
<dbReference type="EMBL" id="RAQO01000004">
    <property type="protein sequence ID" value="RKF19867.1"/>
    <property type="molecule type" value="Genomic_DNA"/>
</dbReference>
<reference evidence="5 6" key="1">
    <citation type="submission" date="2018-09" db="EMBL/GenBank/DDBJ databases">
        <authorList>
            <person name="Wang Z."/>
        </authorList>
    </citation>
    <scope>NUCLEOTIDE SEQUENCE [LARGE SCALE GENOMIC DNA]</scope>
    <source>
        <strain evidence="5 6">ALS 81</strain>
    </source>
</reference>
<accession>A0A420EGR8</accession>
<keyword evidence="6" id="KW-1185">Reference proteome</keyword>
<dbReference type="Proteomes" id="UP000286482">
    <property type="component" value="Unassembled WGS sequence"/>
</dbReference>
<evidence type="ECO:0000256" key="3">
    <source>
        <dbReference type="ARBA" id="ARBA00022801"/>
    </source>
</evidence>
<dbReference type="CDD" id="cd02696">
    <property type="entry name" value="MurNAc-LAA"/>
    <property type="match status" value="1"/>
</dbReference>
<dbReference type="OrthoDB" id="9806267at2"/>
<proteinExistence type="predicted"/>
<dbReference type="EC" id="3.5.1.28" evidence="2"/>
<dbReference type="InterPro" id="IPR050695">
    <property type="entry name" value="N-acetylmuramoyl_amidase_3"/>
</dbReference>
<dbReference type="SMART" id="SM00646">
    <property type="entry name" value="Ami_3"/>
    <property type="match status" value="1"/>
</dbReference>
<dbReference type="RefSeq" id="WP_120354469.1">
    <property type="nucleotide sequence ID" value="NZ_RAQO01000004.1"/>
</dbReference>
<sequence length="201" mass="22654">MLILLDAGHGGIIDGVYQTSGKRSPVWDDGSQLFEGEFNRWIANALAERLSVRGIPYVLISPEQRDVTLKTRVNRANSYADRECIFLSIHSNAGGGTGFEVFTTVGDTQSDPVAECLAKAFKAEFPEHRLRADMSDGDRDKEKNYYVLRKTAMPAVLTESFFMDTERECRDILLSTEGRTKIVNFHEAGIVNYINWKKRNP</sequence>
<evidence type="ECO:0000313" key="6">
    <source>
        <dbReference type="Proteomes" id="UP000286482"/>
    </source>
</evidence>
<gene>
    <name evidence="5" type="ORF">DBZ36_05255</name>
</gene>
<dbReference type="PANTHER" id="PTHR30404">
    <property type="entry name" value="N-ACETYLMURAMOYL-L-ALANINE AMIDASE"/>
    <property type="match status" value="1"/>
</dbReference>
<dbReference type="AlphaFoldDB" id="A0A420EGR8"/>
<feature type="domain" description="MurNAc-LAA" evidence="4">
    <location>
        <begin position="73"/>
        <end position="191"/>
    </location>
</feature>
<name>A0A420EGR8_9ALTE</name>
<dbReference type="PANTHER" id="PTHR30404:SF0">
    <property type="entry name" value="N-ACETYLMURAMOYL-L-ALANINE AMIDASE AMIC"/>
    <property type="match status" value="1"/>
</dbReference>
<dbReference type="InterPro" id="IPR002508">
    <property type="entry name" value="MurNAc-LAA_cat"/>
</dbReference>
<dbReference type="GO" id="GO:0009253">
    <property type="term" value="P:peptidoglycan catabolic process"/>
    <property type="evidence" value="ECO:0007669"/>
    <property type="project" value="InterPro"/>
</dbReference>
<evidence type="ECO:0000256" key="1">
    <source>
        <dbReference type="ARBA" id="ARBA00001561"/>
    </source>
</evidence>
<organism evidence="5 6">
    <name type="scientific">Alginatibacterium sediminis</name>
    <dbReference type="NCBI Taxonomy" id="2164068"/>
    <lineage>
        <taxon>Bacteria</taxon>
        <taxon>Pseudomonadati</taxon>
        <taxon>Pseudomonadota</taxon>
        <taxon>Gammaproteobacteria</taxon>
        <taxon>Alteromonadales</taxon>
        <taxon>Alteromonadaceae</taxon>
        <taxon>Alginatibacterium</taxon>
    </lineage>
</organism>
<comment type="caution">
    <text evidence="5">The sequence shown here is derived from an EMBL/GenBank/DDBJ whole genome shotgun (WGS) entry which is preliminary data.</text>
</comment>
<evidence type="ECO:0000259" key="4">
    <source>
        <dbReference type="SMART" id="SM00646"/>
    </source>
</evidence>
<keyword evidence="3" id="KW-0378">Hydrolase</keyword>
<dbReference type="GO" id="GO:0030288">
    <property type="term" value="C:outer membrane-bounded periplasmic space"/>
    <property type="evidence" value="ECO:0007669"/>
    <property type="project" value="TreeGrafter"/>
</dbReference>
<evidence type="ECO:0000256" key="2">
    <source>
        <dbReference type="ARBA" id="ARBA00011901"/>
    </source>
</evidence>
<dbReference type="GO" id="GO:0008745">
    <property type="term" value="F:N-acetylmuramoyl-L-alanine amidase activity"/>
    <property type="evidence" value="ECO:0007669"/>
    <property type="project" value="UniProtKB-EC"/>
</dbReference>